<dbReference type="Gene3D" id="1.10.3510.10">
    <property type="entry name" value="NMB0513-like"/>
    <property type="match status" value="1"/>
</dbReference>
<proteinExistence type="predicted"/>
<dbReference type="RefSeq" id="WP_265896546.1">
    <property type="nucleotide sequence ID" value="NZ_JAPIVE010000003.1"/>
</dbReference>
<protein>
    <submittedName>
        <fullName evidence="1">DUF596 domain-containing protein</fullName>
    </submittedName>
</protein>
<dbReference type="SUPFAM" id="SSF160472">
    <property type="entry name" value="NMB0513-like"/>
    <property type="match status" value="1"/>
</dbReference>
<accession>A0AA42CY92</accession>
<dbReference type="AlphaFoldDB" id="A0AA42CY92"/>
<dbReference type="InterPro" id="IPR023138">
    <property type="entry name" value="NMB0513-like_sf"/>
</dbReference>
<gene>
    <name evidence="1" type="ORF">OQ287_11685</name>
</gene>
<evidence type="ECO:0000313" key="2">
    <source>
        <dbReference type="Proteomes" id="UP001165678"/>
    </source>
</evidence>
<dbReference type="Pfam" id="PF04591">
    <property type="entry name" value="DUF596"/>
    <property type="match status" value="1"/>
</dbReference>
<reference evidence="1" key="1">
    <citation type="submission" date="2022-11" db="EMBL/GenBank/DDBJ databases">
        <title>Larsenimonas rhizosphaerae sp. nov., isolated from a tidal mudflat.</title>
        <authorList>
            <person name="Lee S.D."/>
            <person name="Kim I.S."/>
        </authorList>
    </citation>
    <scope>NUCLEOTIDE SEQUENCE</scope>
    <source>
        <strain evidence="1">GH2-1</strain>
    </source>
</reference>
<keyword evidence="2" id="KW-1185">Reference proteome</keyword>
<sequence length="119" mass="13795">MINCSFEDCEYKLILEWSYGLAIDSLWLSVCKIYDNFSYDNCKDIFLQVLYRVLIEGKARLACGDFLKGTILEQIEAFKVAWPAKDDIDESLFWVTNEGVSWVPGGLVWLYEDGTEIWT</sequence>
<organism evidence="1 2">
    <name type="scientific">Larsenimonas rhizosphaerae</name>
    <dbReference type="NCBI Taxonomy" id="2944682"/>
    <lineage>
        <taxon>Bacteria</taxon>
        <taxon>Pseudomonadati</taxon>
        <taxon>Pseudomonadota</taxon>
        <taxon>Gammaproteobacteria</taxon>
        <taxon>Oceanospirillales</taxon>
        <taxon>Halomonadaceae</taxon>
        <taxon>Larsenimonas</taxon>
    </lineage>
</organism>
<dbReference type="EMBL" id="JAPIVE010000003">
    <property type="protein sequence ID" value="MCX2524903.1"/>
    <property type="molecule type" value="Genomic_DNA"/>
</dbReference>
<dbReference type="Proteomes" id="UP001165678">
    <property type="component" value="Unassembled WGS sequence"/>
</dbReference>
<dbReference type="InterPro" id="IPR007670">
    <property type="entry name" value="DUF596"/>
</dbReference>
<name>A0AA42CY92_9GAMM</name>
<comment type="caution">
    <text evidence="1">The sequence shown here is derived from an EMBL/GenBank/DDBJ whole genome shotgun (WGS) entry which is preliminary data.</text>
</comment>
<evidence type="ECO:0000313" key="1">
    <source>
        <dbReference type="EMBL" id="MCX2524903.1"/>
    </source>
</evidence>